<proteinExistence type="predicted"/>
<evidence type="ECO:0000256" key="1">
    <source>
        <dbReference type="SAM" id="SignalP"/>
    </source>
</evidence>
<reference evidence="3" key="1">
    <citation type="journal article" date="2014" name="Proc. Natl. Acad. Sci. U.S.A.">
        <title>Extensive sampling of basidiomycete genomes demonstrates inadequacy of the white-rot/brown-rot paradigm for wood decay fungi.</title>
        <authorList>
            <person name="Riley R."/>
            <person name="Salamov A.A."/>
            <person name="Brown D.W."/>
            <person name="Nagy L.G."/>
            <person name="Floudas D."/>
            <person name="Held B.W."/>
            <person name="Levasseur A."/>
            <person name="Lombard V."/>
            <person name="Morin E."/>
            <person name="Otillar R."/>
            <person name="Lindquist E.A."/>
            <person name="Sun H."/>
            <person name="LaButti K.M."/>
            <person name="Schmutz J."/>
            <person name="Jabbour D."/>
            <person name="Luo H."/>
            <person name="Baker S.E."/>
            <person name="Pisabarro A.G."/>
            <person name="Walton J.D."/>
            <person name="Blanchette R.A."/>
            <person name="Henrissat B."/>
            <person name="Martin F."/>
            <person name="Cullen D."/>
            <person name="Hibbett D.S."/>
            <person name="Grigoriev I.V."/>
        </authorList>
    </citation>
    <scope>NUCLEOTIDE SEQUENCE [LARGE SCALE GENOMIC DNA]</scope>
    <source>
        <strain evidence="3">FD-172 SS1</strain>
    </source>
</reference>
<dbReference type="Proteomes" id="UP000027195">
    <property type="component" value="Unassembled WGS sequence"/>
</dbReference>
<evidence type="ECO:0000313" key="3">
    <source>
        <dbReference type="Proteomes" id="UP000027195"/>
    </source>
</evidence>
<accession>A0A067M0W7</accession>
<protein>
    <submittedName>
        <fullName evidence="2">Uncharacterized protein</fullName>
    </submittedName>
</protein>
<keyword evidence="1" id="KW-0732">Signal</keyword>
<dbReference type="AlphaFoldDB" id="A0A067M0W7"/>
<dbReference type="EMBL" id="KL198079">
    <property type="protein sequence ID" value="KDQ09373.1"/>
    <property type="molecule type" value="Genomic_DNA"/>
</dbReference>
<evidence type="ECO:0000313" key="2">
    <source>
        <dbReference type="EMBL" id="KDQ09373.1"/>
    </source>
</evidence>
<sequence length="69" mass="7335">MKFTILIPLALCAAFGAASPFDAKSNVGRQGGPCISPNPCDPGENDCCPGFQCTLFDFIHGEPIYHCTE</sequence>
<keyword evidence="3" id="KW-1185">Reference proteome</keyword>
<dbReference type="InParanoid" id="A0A067M0W7"/>
<feature type="chain" id="PRO_5001640921" evidence="1">
    <location>
        <begin position="19"/>
        <end position="69"/>
    </location>
</feature>
<gene>
    <name evidence="2" type="ORF">BOTBODRAFT_37126</name>
</gene>
<feature type="signal peptide" evidence="1">
    <location>
        <begin position="1"/>
        <end position="18"/>
    </location>
</feature>
<name>A0A067M0W7_BOTB1</name>
<dbReference type="HOGENOM" id="CLU_2775609_0_0_1"/>
<organism evidence="2 3">
    <name type="scientific">Botryobasidium botryosum (strain FD-172 SS1)</name>
    <dbReference type="NCBI Taxonomy" id="930990"/>
    <lineage>
        <taxon>Eukaryota</taxon>
        <taxon>Fungi</taxon>
        <taxon>Dikarya</taxon>
        <taxon>Basidiomycota</taxon>
        <taxon>Agaricomycotina</taxon>
        <taxon>Agaricomycetes</taxon>
        <taxon>Cantharellales</taxon>
        <taxon>Botryobasidiaceae</taxon>
        <taxon>Botryobasidium</taxon>
    </lineage>
</organism>